<proteinExistence type="predicted"/>
<keyword evidence="3" id="KW-1185">Reference proteome</keyword>
<dbReference type="AlphaFoldDB" id="A0A0S4MIP3"/>
<evidence type="ECO:0000256" key="1">
    <source>
        <dbReference type="SAM" id="SignalP"/>
    </source>
</evidence>
<reference evidence="2" key="2">
    <citation type="submission" date="2015-11" db="EMBL/GenBank/DDBJ databases">
        <authorList>
            <person name="Zhang Y."/>
            <person name="Guo Z."/>
        </authorList>
    </citation>
    <scope>NUCLEOTIDE SEQUENCE</scope>
</reference>
<evidence type="ECO:0000313" key="2">
    <source>
        <dbReference type="EMBL" id="CUT98680.1"/>
    </source>
</evidence>
<organism evidence="2 3">
    <name type="scientific">Echinococcus multilocularis</name>
    <name type="common">Fox tapeworm</name>
    <dbReference type="NCBI Taxonomy" id="6211"/>
    <lineage>
        <taxon>Eukaryota</taxon>
        <taxon>Metazoa</taxon>
        <taxon>Spiralia</taxon>
        <taxon>Lophotrochozoa</taxon>
        <taxon>Platyhelminthes</taxon>
        <taxon>Cestoda</taxon>
        <taxon>Eucestoda</taxon>
        <taxon>Cyclophyllidea</taxon>
        <taxon>Taeniidae</taxon>
        <taxon>Echinococcus</taxon>
    </lineage>
</organism>
<dbReference type="OMA" id="DVTRIMC"/>
<reference evidence="2" key="1">
    <citation type="journal article" date="2013" name="Nature">
        <title>The genomes of four tapeworm species reveal adaptations to parasitism.</title>
        <authorList>
            <person name="Tsai I.J."/>
            <person name="Zarowiecki M."/>
            <person name="Holroyd N."/>
            <person name="Garciarrubio A."/>
            <person name="Sanchez-Flores A."/>
            <person name="Brooks K.L."/>
            <person name="Tracey A."/>
            <person name="Bobes R.J."/>
            <person name="Fragoso G."/>
            <person name="Sciutto E."/>
            <person name="Aslett M."/>
            <person name="Beasley H."/>
            <person name="Bennett H.M."/>
            <person name="Cai J."/>
            <person name="Camicia F."/>
            <person name="Clark R."/>
            <person name="Cucher M."/>
            <person name="De Silva N."/>
            <person name="Day T.A."/>
            <person name="Deplazes P."/>
            <person name="Estrada K."/>
            <person name="Fernandez C."/>
            <person name="Holland P.W."/>
            <person name="Hou J."/>
            <person name="Hu S."/>
            <person name="Huckvale T."/>
            <person name="Hung S.S."/>
            <person name="Kamenetzky L."/>
            <person name="Keane J.A."/>
            <person name="Kiss F."/>
            <person name="Koziol U."/>
            <person name="Lambert O."/>
            <person name="Liu K."/>
            <person name="Luo X."/>
            <person name="Luo Y."/>
            <person name="Macchiaroli N."/>
            <person name="Nichol S."/>
            <person name="Paps J."/>
            <person name="Parkinson J."/>
            <person name="Pouchkina-Stantcheva N."/>
            <person name="Riddiford N."/>
            <person name="Rosenzvit M."/>
            <person name="Salinas G."/>
            <person name="Wasmuth J.D."/>
            <person name="Zamanian M."/>
            <person name="Zheng Y."/>
            <person name="Cai X."/>
            <person name="Soberon X."/>
            <person name="Olson P.D."/>
            <person name="Laclette J.P."/>
            <person name="Brehm K."/>
            <person name="Berriman M."/>
            <person name="Garciarrubio A."/>
            <person name="Bobes R.J."/>
            <person name="Fragoso G."/>
            <person name="Sanchez-Flores A."/>
            <person name="Estrada K."/>
            <person name="Cevallos M.A."/>
            <person name="Morett E."/>
            <person name="Gonzalez V."/>
            <person name="Portillo T."/>
            <person name="Ochoa-Leyva A."/>
            <person name="Jose M.V."/>
            <person name="Sciutto E."/>
            <person name="Landa A."/>
            <person name="Jimenez L."/>
            <person name="Valdes V."/>
            <person name="Carrero J.C."/>
            <person name="Larralde C."/>
            <person name="Morales-Montor J."/>
            <person name="Limon-Lason J."/>
            <person name="Soberon X."/>
            <person name="Laclette J.P."/>
        </authorList>
    </citation>
    <scope>NUCLEOTIDE SEQUENCE [LARGE SCALE GENOMIC DNA]</scope>
</reference>
<keyword evidence="1" id="KW-0732">Signal</keyword>
<name>A0A0S4MIP3_ECHMU</name>
<dbReference type="STRING" id="6211.A0A0S4MIP3"/>
<dbReference type="EMBL" id="LN902844">
    <property type="protein sequence ID" value="CUT98680.1"/>
    <property type="molecule type" value="Genomic_DNA"/>
</dbReference>
<evidence type="ECO:0000313" key="3">
    <source>
        <dbReference type="Proteomes" id="UP000017246"/>
    </source>
</evidence>
<protein>
    <submittedName>
        <fullName evidence="2">rRNA promoter binding protein</fullName>
    </submittedName>
</protein>
<dbReference type="OrthoDB" id="6276423at2759"/>
<sequence>MPTSLTFIILVPEVLHIGDLMGMWVQRVTKITLPPSDFQGPTRAFWTPQEGWCFAVMIPDSRGNSRPYKEKQTLPGTLADIFEVVCLTTPDDVTRIMCQPVTLQATCGSSSTAN</sequence>
<dbReference type="Proteomes" id="UP000017246">
    <property type="component" value="Unassembled WGS sequence"/>
</dbReference>
<feature type="signal peptide" evidence="1">
    <location>
        <begin position="1"/>
        <end position="16"/>
    </location>
</feature>
<accession>A0A0S4MIP3</accession>
<feature type="chain" id="PRO_5006624438" evidence="1">
    <location>
        <begin position="17"/>
        <end position="114"/>
    </location>
</feature>